<dbReference type="InterPro" id="IPR039763">
    <property type="entry name" value="ARMT1"/>
</dbReference>
<dbReference type="GO" id="GO:0005634">
    <property type="term" value="C:nucleus"/>
    <property type="evidence" value="ECO:0007669"/>
    <property type="project" value="TreeGrafter"/>
</dbReference>
<dbReference type="PANTHER" id="PTHR12260:SF6">
    <property type="entry name" value="DAMAGE-CONTROL PHOSPHATASE ARMT1"/>
    <property type="match status" value="1"/>
</dbReference>
<dbReference type="EC" id="3.1.3.-" evidence="10"/>
<keyword evidence="10" id="KW-0489">Methyltransferase</keyword>
<dbReference type="Proteomes" id="UP000639338">
    <property type="component" value="Unassembled WGS sequence"/>
</dbReference>
<dbReference type="EC" id="2.1.1.-" evidence="10"/>
<organism evidence="12 13">
    <name type="scientific">Aphidius gifuensis</name>
    <name type="common">Parasitoid wasp</name>
    <dbReference type="NCBI Taxonomy" id="684658"/>
    <lineage>
        <taxon>Eukaryota</taxon>
        <taxon>Metazoa</taxon>
        <taxon>Ecdysozoa</taxon>
        <taxon>Arthropoda</taxon>
        <taxon>Hexapoda</taxon>
        <taxon>Insecta</taxon>
        <taxon>Pterygota</taxon>
        <taxon>Neoptera</taxon>
        <taxon>Endopterygota</taxon>
        <taxon>Hymenoptera</taxon>
        <taxon>Apocrita</taxon>
        <taxon>Ichneumonoidea</taxon>
        <taxon>Braconidae</taxon>
        <taxon>Aphidiinae</taxon>
        <taxon>Aphidius</taxon>
    </lineage>
</organism>
<dbReference type="GO" id="GO:0016462">
    <property type="term" value="F:pyrophosphatase activity"/>
    <property type="evidence" value="ECO:0007669"/>
    <property type="project" value="UniProtKB-ARBA"/>
</dbReference>
<dbReference type="InterPro" id="IPR002791">
    <property type="entry name" value="ARMT1-like_metal-bd"/>
</dbReference>
<evidence type="ECO:0000313" key="13">
    <source>
        <dbReference type="Proteomes" id="UP000639338"/>
    </source>
</evidence>
<evidence type="ECO:0000256" key="6">
    <source>
        <dbReference type="ARBA" id="ARBA00022801"/>
    </source>
</evidence>
<comment type="cofactor">
    <cofactor evidence="10">
        <name>Mn(2+)</name>
        <dbReference type="ChEBI" id="CHEBI:29035"/>
    </cofactor>
    <cofactor evidence="10">
        <name>Ni(2+)</name>
        <dbReference type="ChEBI" id="CHEBI:49786"/>
    </cofactor>
</comment>
<evidence type="ECO:0000256" key="4">
    <source>
        <dbReference type="ARBA" id="ARBA00022596"/>
    </source>
</evidence>
<evidence type="ECO:0000256" key="1">
    <source>
        <dbReference type="ARBA" id="ARBA00000807"/>
    </source>
</evidence>
<dbReference type="GO" id="GO:0046872">
    <property type="term" value="F:metal ion binding"/>
    <property type="evidence" value="ECO:0007669"/>
    <property type="project" value="UniProtKB-UniRule"/>
</dbReference>
<protein>
    <recommendedName>
        <fullName evidence="10">Sugar phosphate phosphatase</fullName>
        <ecNumber evidence="10">2.1.1.-</ecNumber>
        <ecNumber evidence="10">3.1.3.-</ecNumber>
    </recommendedName>
</protein>
<dbReference type="SUPFAM" id="SSF111321">
    <property type="entry name" value="AF1104-like"/>
    <property type="match status" value="1"/>
</dbReference>
<feature type="domain" description="Damage-control phosphatase ARMT1-like metal-binding" evidence="11">
    <location>
        <begin position="36"/>
        <end position="424"/>
    </location>
</feature>
<accession>A0A834XRA9</accession>
<keyword evidence="7 10" id="KW-0464">Manganese</keyword>
<dbReference type="Gene3D" id="3.40.50.10880">
    <property type="entry name" value="Uncharacterised protein PF01937, DUF89, domain 3"/>
    <property type="match status" value="1"/>
</dbReference>
<dbReference type="GO" id="GO:0016791">
    <property type="term" value="F:phosphatase activity"/>
    <property type="evidence" value="ECO:0007669"/>
    <property type="project" value="TreeGrafter"/>
</dbReference>
<reference evidence="12 13" key="1">
    <citation type="submission" date="2020-08" db="EMBL/GenBank/DDBJ databases">
        <title>Aphidius gifuensis genome sequencing and assembly.</title>
        <authorList>
            <person name="Du Z."/>
        </authorList>
    </citation>
    <scope>NUCLEOTIDE SEQUENCE [LARGE SCALE GENOMIC DNA]</scope>
    <source>
        <strain evidence="12">YNYX2018</strain>
        <tissue evidence="12">Adults</tissue>
    </source>
</reference>
<dbReference type="Gene3D" id="1.20.930.60">
    <property type="match status" value="1"/>
</dbReference>
<evidence type="ECO:0000313" key="12">
    <source>
        <dbReference type="EMBL" id="KAF7989829.1"/>
    </source>
</evidence>
<dbReference type="GO" id="GO:0030643">
    <property type="term" value="P:intracellular phosphate ion homeostasis"/>
    <property type="evidence" value="ECO:0007669"/>
    <property type="project" value="UniProtKB-ARBA"/>
</dbReference>
<evidence type="ECO:0000256" key="9">
    <source>
        <dbReference type="ARBA" id="ARBA00048809"/>
    </source>
</evidence>
<keyword evidence="5 10" id="KW-0479">Metal-binding</keyword>
<comment type="catalytic activity">
    <reaction evidence="2 10">
        <text>beta-D-fructose 1-phosphate + H2O = D-fructose + phosphate</text>
        <dbReference type="Rhea" id="RHEA:35603"/>
        <dbReference type="ChEBI" id="CHEBI:15377"/>
        <dbReference type="ChEBI" id="CHEBI:37721"/>
        <dbReference type="ChEBI" id="CHEBI:43474"/>
        <dbReference type="ChEBI" id="CHEBI:138881"/>
    </reaction>
</comment>
<keyword evidence="10" id="KW-0808">Transferase</keyword>
<evidence type="ECO:0000256" key="3">
    <source>
        <dbReference type="ARBA" id="ARBA00009519"/>
    </source>
</evidence>
<comment type="caution">
    <text evidence="12">The sequence shown here is derived from an EMBL/GenBank/DDBJ whole genome shotgun (WGS) entry which is preliminary data.</text>
</comment>
<comment type="catalytic activity">
    <reaction evidence="9 10">
        <text>beta-D-fructose 6-phosphate = dihydroxyacetone + D-glyceraldehyde 3-phosphate</text>
        <dbReference type="Rhea" id="RHEA:28002"/>
        <dbReference type="ChEBI" id="CHEBI:16016"/>
        <dbReference type="ChEBI" id="CHEBI:57634"/>
        <dbReference type="ChEBI" id="CHEBI:59776"/>
    </reaction>
</comment>
<gene>
    <name evidence="12" type="ORF">HCN44_008503</name>
</gene>
<comment type="function">
    <text evidence="8 10">Metal-dependent phosphatase that shows phosphatase activity against several substrates, including fructose-1-phosphate and fructose-6-phosphate. Its preference for fructose-1-phosphate, a strong glycating agent that causes DNA damage rather than a canonical yeast metabolite, suggests a damage-control function in hexose phosphate metabolism. Has also been shown to have O-methyltransferase activity that methylates glutamate residues of target proteins to form gamma-glutamyl methyl ester residues. Possibly methylates PCNA, suggesting it is involved in the DNA damage response.</text>
</comment>
<dbReference type="PANTHER" id="PTHR12260">
    <property type="entry name" value="DAMAGE-CONTROL PHOSPHATASE ARMT1"/>
    <property type="match status" value="1"/>
</dbReference>
<keyword evidence="4" id="KW-0533">Nickel</keyword>
<sequence>MAIQNSLTSFKELLDIEPPFGAYLSGKYIKSFAYLTIKDRLPVIITKIIDNLSRTKESINKKHGGNSAEEVKQIIGDLSKLRSEMMTNKQLQPLELSNTNKDADAAIWNKRLEEQQVIDKSPQTWYNSCWLLSECYMYRRISQIFSLTNSLSSFDPFEAQKQANFTDSIGSIGFLAKHVMSLVNKNSSYSLDDQNKDLKQLLKLNLWGNRCDLSLSSGDKSNVDGNPVEGLSLFDDDLLIDNTQCVWNLLNSHKNTDVIVDIVLDNSGYELFTDLCLAVYLTSHRFTNKIRFYVKRIPWFVSDVTQQDFHWTIEFMNNSMNKDIKAFGEVCSNYLNSGKWSIEIESFWTEPFDYSEMKMQSPELYSKLSNAILVIFKGDLNYRKLLGDINWDHSTDLMTSLRGFNPTNLVTLRTLKADLVVGLDNDTINKLNAKDKNWMVTGQYGVIHAIIK</sequence>
<evidence type="ECO:0000259" key="11">
    <source>
        <dbReference type="Pfam" id="PF01937"/>
    </source>
</evidence>
<evidence type="ECO:0000256" key="2">
    <source>
        <dbReference type="ARBA" id="ARBA00001326"/>
    </source>
</evidence>
<dbReference type="AlphaFoldDB" id="A0A834XRA9"/>
<dbReference type="FunFam" id="3.40.50.10880:FF:000005">
    <property type="entry name" value="DUF89-domain-containing protein"/>
    <property type="match status" value="1"/>
</dbReference>
<comment type="domain">
    <text evidence="10">Subfamily III proteins have a conserved RTxK motif about 40-50 residues from the C-terminus; the threonine may be replaced by serine or cysteine.</text>
</comment>
<comment type="similarity">
    <text evidence="3 10">Belongs to the damage-control phosphatase family. Sugar phosphate phosphatase III subfamily.</text>
</comment>
<dbReference type="GO" id="GO:0051998">
    <property type="term" value="F:protein carboxyl O-methyltransferase activity"/>
    <property type="evidence" value="ECO:0007669"/>
    <property type="project" value="UniProtKB-UniRule"/>
</dbReference>
<evidence type="ECO:0000256" key="5">
    <source>
        <dbReference type="ARBA" id="ARBA00022723"/>
    </source>
</evidence>
<proteinExistence type="inferred from homology"/>
<dbReference type="InterPro" id="IPR036075">
    <property type="entry name" value="ARMT-1-like_metal-bd_sf"/>
</dbReference>
<dbReference type="GO" id="GO:0006974">
    <property type="term" value="P:DNA damage response"/>
    <property type="evidence" value="ECO:0007669"/>
    <property type="project" value="TreeGrafter"/>
</dbReference>
<evidence type="ECO:0000256" key="8">
    <source>
        <dbReference type="ARBA" id="ARBA00045980"/>
    </source>
</evidence>
<evidence type="ECO:0000256" key="7">
    <source>
        <dbReference type="ARBA" id="ARBA00023211"/>
    </source>
</evidence>
<name>A0A834XRA9_APHGI</name>
<dbReference type="Pfam" id="PF01937">
    <property type="entry name" value="ARMT1-like_dom"/>
    <property type="match status" value="1"/>
</dbReference>
<dbReference type="GO" id="GO:0032259">
    <property type="term" value="P:methylation"/>
    <property type="evidence" value="ECO:0007669"/>
    <property type="project" value="UniProtKB-KW"/>
</dbReference>
<dbReference type="OrthoDB" id="541375at2759"/>
<comment type="catalytic activity">
    <reaction evidence="1 10">
        <text>L-glutamyl-[protein] + S-adenosyl-L-methionine = [protein]-L-glutamate 5-O-methyl ester + S-adenosyl-L-homocysteine</text>
        <dbReference type="Rhea" id="RHEA:24452"/>
        <dbReference type="Rhea" id="RHEA-COMP:10208"/>
        <dbReference type="Rhea" id="RHEA-COMP:10311"/>
        <dbReference type="ChEBI" id="CHEBI:29973"/>
        <dbReference type="ChEBI" id="CHEBI:57856"/>
        <dbReference type="ChEBI" id="CHEBI:59789"/>
        <dbReference type="ChEBI" id="CHEBI:82795"/>
    </reaction>
</comment>
<keyword evidence="6 10" id="KW-0378">Hydrolase</keyword>
<evidence type="ECO:0000256" key="10">
    <source>
        <dbReference type="RuleBase" id="RU367030"/>
    </source>
</evidence>
<dbReference type="EMBL" id="JACMRX010000005">
    <property type="protein sequence ID" value="KAF7989829.1"/>
    <property type="molecule type" value="Genomic_DNA"/>
</dbReference>
<keyword evidence="13" id="KW-1185">Reference proteome</keyword>